<proteinExistence type="predicted"/>
<gene>
    <name evidence="1" type="primary">jg4687</name>
    <name evidence="1" type="ORF">PAEG_LOCUS12452</name>
</gene>
<comment type="caution">
    <text evidence="1">The sequence shown here is derived from an EMBL/GenBank/DDBJ whole genome shotgun (WGS) entry which is preliminary data.</text>
</comment>
<dbReference type="EMBL" id="CAKXAJ010025080">
    <property type="protein sequence ID" value="CAH2234701.1"/>
    <property type="molecule type" value="Genomic_DNA"/>
</dbReference>
<dbReference type="AlphaFoldDB" id="A0A8S4RBR2"/>
<reference evidence="1" key="1">
    <citation type="submission" date="2022-03" db="EMBL/GenBank/DDBJ databases">
        <authorList>
            <person name="Lindestad O."/>
        </authorList>
    </citation>
    <scope>NUCLEOTIDE SEQUENCE</scope>
</reference>
<evidence type="ECO:0000313" key="2">
    <source>
        <dbReference type="Proteomes" id="UP000838756"/>
    </source>
</evidence>
<protein>
    <submittedName>
        <fullName evidence="1">Jg4687 protein</fullName>
    </submittedName>
</protein>
<sequence length="103" mass="11832">MHNTPQRGVEPTTIRRRLMSNVLRSSHDDYFMITAPNLYFLELESSKKTNLPSNSILFENLVNLRSSAMYPLRTFRSETGASSGDVDFAIELELNIEIINYTM</sequence>
<accession>A0A8S4RBR2</accession>
<name>A0A8S4RBR2_9NEOP</name>
<organism evidence="1 2">
    <name type="scientific">Pararge aegeria aegeria</name>
    <dbReference type="NCBI Taxonomy" id="348720"/>
    <lineage>
        <taxon>Eukaryota</taxon>
        <taxon>Metazoa</taxon>
        <taxon>Ecdysozoa</taxon>
        <taxon>Arthropoda</taxon>
        <taxon>Hexapoda</taxon>
        <taxon>Insecta</taxon>
        <taxon>Pterygota</taxon>
        <taxon>Neoptera</taxon>
        <taxon>Endopterygota</taxon>
        <taxon>Lepidoptera</taxon>
        <taxon>Glossata</taxon>
        <taxon>Ditrysia</taxon>
        <taxon>Papilionoidea</taxon>
        <taxon>Nymphalidae</taxon>
        <taxon>Satyrinae</taxon>
        <taxon>Satyrini</taxon>
        <taxon>Parargina</taxon>
        <taxon>Pararge</taxon>
    </lineage>
</organism>
<evidence type="ECO:0000313" key="1">
    <source>
        <dbReference type="EMBL" id="CAH2234701.1"/>
    </source>
</evidence>
<dbReference type="Proteomes" id="UP000838756">
    <property type="component" value="Unassembled WGS sequence"/>
</dbReference>
<keyword evidence="2" id="KW-1185">Reference proteome</keyword>